<dbReference type="Gene3D" id="1.10.340.30">
    <property type="entry name" value="Hypothetical protein, domain 2"/>
    <property type="match status" value="1"/>
</dbReference>
<organism evidence="1 2">
    <name type="scientific">Thalassotalea insulae</name>
    <dbReference type="NCBI Taxonomy" id="2056778"/>
    <lineage>
        <taxon>Bacteria</taxon>
        <taxon>Pseudomonadati</taxon>
        <taxon>Pseudomonadota</taxon>
        <taxon>Gammaproteobacteria</taxon>
        <taxon>Alteromonadales</taxon>
        <taxon>Colwelliaceae</taxon>
        <taxon>Thalassotalea</taxon>
    </lineage>
</organism>
<evidence type="ECO:0000313" key="1">
    <source>
        <dbReference type="EMBL" id="GLX79932.1"/>
    </source>
</evidence>
<dbReference type="Proteomes" id="UP001157186">
    <property type="component" value="Unassembled WGS sequence"/>
</dbReference>
<dbReference type="EMBL" id="BSST01000001">
    <property type="protein sequence ID" value="GLX79932.1"/>
    <property type="molecule type" value="Genomic_DNA"/>
</dbReference>
<sequence length="228" mass="25636">MVLYETFKQIYQRACQRKGGEQTLLTMLSQPLPPEKIASLSDADILSALTKAIFQAGFNWQQINDKWPHFEVAFLNFDLAELQHKDELWYARLQQNTQIVRNSKKILAVKQNVKLIADLSEKYGSSAVFIANWPGDEIIGLWQYLKQHGSRLGGITGARALRTLGKDTFILSPDVEGYLAEHQIITGNIASQSNQQKAQSFFNELKAQSNFSLQALSQLVALSYEGDG</sequence>
<evidence type="ECO:0000313" key="2">
    <source>
        <dbReference type="Proteomes" id="UP001157186"/>
    </source>
</evidence>
<comment type="caution">
    <text evidence="1">The sequence shown here is derived from an EMBL/GenBank/DDBJ whole genome shotgun (WGS) entry which is preliminary data.</text>
</comment>
<gene>
    <name evidence="1" type="ORF">tinsulaeT_32720</name>
</gene>
<dbReference type="PANTHER" id="PTHR30037">
    <property type="entry name" value="DNA-3-METHYLADENINE GLYCOSYLASE 1"/>
    <property type="match status" value="1"/>
</dbReference>
<accession>A0ABQ6GVM8</accession>
<dbReference type="InterPro" id="IPR005019">
    <property type="entry name" value="Adenine_glyco"/>
</dbReference>
<proteinExistence type="predicted"/>
<dbReference type="Pfam" id="PF03352">
    <property type="entry name" value="Adenine_glyco"/>
    <property type="match status" value="1"/>
</dbReference>
<dbReference type="PANTHER" id="PTHR30037:SF3">
    <property type="entry name" value="BLR0857 PROTEIN"/>
    <property type="match status" value="1"/>
</dbReference>
<reference evidence="1 2" key="1">
    <citation type="submission" date="2023-03" db="EMBL/GenBank/DDBJ databases">
        <title>Draft genome sequence of Thalassotalea insulae KCTC 62186T.</title>
        <authorList>
            <person name="Sawabe T."/>
        </authorList>
    </citation>
    <scope>NUCLEOTIDE SEQUENCE [LARGE SCALE GENOMIC DNA]</scope>
    <source>
        <strain evidence="1 2">KCTC 62186</strain>
    </source>
</reference>
<protein>
    <submittedName>
        <fullName evidence="1">DNA-3-methyladenine glycosylase</fullName>
    </submittedName>
</protein>
<dbReference type="InterPro" id="IPR052891">
    <property type="entry name" value="DNA-3mA_glycosylase"/>
</dbReference>
<dbReference type="RefSeq" id="WP_284245882.1">
    <property type="nucleotide sequence ID" value="NZ_BSST01000001.1"/>
</dbReference>
<dbReference type="InterPro" id="IPR011257">
    <property type="entry name" value="DNA_glycosylase"/>
</dbReference>
<name>A0ABQ6GVM8_9GAMM</name>
<dbReference type="SUPFAM" id="SSF48150">
    <property type="entry name" value="DNA-glycosylase"/>
    <property type="match status" value="1"/>
</dbReference>
<keyword evidence="2" id="KW-1185">Reference proteome</keyword>